<dbReference type="RefSeq" id="WP_175527857.1">
    <property type="nucleotide sequence ID" value="NZ_FOVR01000001.1"/>
</dbReference>
<organism evidence="1 2">
    <name type="scientific">Cohaesibacter marisflavi</name>
    <dbReference type="NCBI Taxonomy" id="655353"/>
    <lineage>
        <taxon>Bacteria</taxon>
        <taxon>Pseudomonadati</taxon>
        <taxon>Pseudomonadota</taxon>
        <taxon>Alphaproteobacteria</taxon>
        <taxon>Hyphomicrobiales</taxon>
        <taxon>Cohaesibacteraceae</taxon>
    </lineage>
</organism>
<protein>
    <submittedName>
        <fullName evidence="1">Uncharacterized protein</fullName>
    </submittedName>
</protein>
<dbReference type="Proteomes" id="UP000199236">
    <property type="component" value="Unassembled WGS sequence"/>
</dbReference>
<gene>
    <name evidence="1" type="ORF">SAMN04488056_101183</name>
</gene>
<dbReference type="AlphaFoldDB" id="A0A1I4ZRA2"/>
<evidence type="ECO:0000313" key="2">
    <source>
        <dbReference type="Proteomes" id="UP000199236"/>
    </source>
</evidence>
<keyword evidence="2" id="KW-1185">Reference proteome</keyword>
<name>A0A1I4ZRA2_9HYPH</name>
<proteinExistence type="predicted"/>
<evidence type="ECO:0000313" key="1">
    <source>
        <dbReference type="EMBL" id="SFN52583.1"/>
    </source>
</evidence>
<reference evidence="1 2" key="1">
    <citation type="submission" date="2016-10" db="EMBL/GenBank/DDBJ databases">
        <authorList>
            <person name="de Groot N.N."/>
        </authorList>
    </citation>
    <scope>NUCLEOTIDE SEQUENCE [LARGE SCALE GENOMIC DNA]</scope>
    <source>
        <strain evidence="1 2">CGMCC 1.9157</strain>
    </source>
</reference>
<sequence>MFDSIKGVAGAVGSVLMSVPAASRISSDIQSGRQPNEQDLFILGIRDNFDH</sequence>
<accession>A0A1I4ZRA2</accession>
<dbReference type="EMBL" id="FOVR01000001">
    <property type="protein sequence ID" value="SFN52583.1"/>
    <property type="molecule type" value="Genomic_DNA"/>
</dbReference>